<proteinExistence type="predicted"/>
<dbReference type="Pfam" id="PF06541">
    <property type="entry name" value="ABC_trans_CmpB"/>
    <property type="match status" value="1"/>
</dbReference>
<name>A0A2M7RAH5_9BACT</name>
<feature type="transmembrane region" description="Helical" evidence="1">
    <location>
        <begin position="6"/>
        <end position="25"/>
    </location>
</feature>
<feature type="transmembrane region" description="Helical" evidence="1">
    <location>
        <begin position="62"/>
        <end position="85"/>
    </location>
</feature>
<feature type="transmembrane region" description="Helical" evidence="1">
    <location>
        <begin position="37"/>
        <end position="56"/>
    </location>
</feature>
<dbReference type="EMBL" id="PFMC01000083">
    <property type="protein sequence ID" value="PIY93788.1"/>
    <property type="molecule type" value="Genomic_DNA"/>
</dbReference>
<sequence length="163" mass="19311">MQYYLFLFVAGSVLGYCLEFVHNFFNKNSKRKNPGLLYGPYLPIYGFGFLLFYSIFATSWPLLIKFLLFTCAATGIELLAGLIYIELFKVMLWDYSHKRFNFRGLICLQFSIYWLILSIVFYNFVYPYVDFSFANGFMWQLIIFIVMVVMIIDFIIANIKKIK</sequence>
<reference evidence="3" key="1">
    <citation type="submission" date="2017-09" db="EMBL/GenBank/DDBJ databases">
        <title>Depth-based differentiation of microbial function through sediment-hosted aquifers and enrichment of novel symbionts in the deep terrestrial subsurface.</title>
        <authorList>
            <person name="Probst A.J."/>
            <person name="Ladd B."/>
            <person name="Jarett J.K."/>
            <person name="Geller-Mcgrath D.E."/>
            <person name="Sieber C.M.K."/>
            <person name="Emerson J.B."/>
            <person name="Anantharaman K."/>
            <person name="Thomas B.C."/>
            <person name="Malmstrom R."/>
            <person name="Stieglmeier M."/>
            <person name="Klingl A."/>
            <person name="Woyke T."/>
            <person name="Ryan C.M."/>
            <person name="Banfield J.F."/>
        </authorList>
    </citation>
    <scope>NUCLEOTIDE SEQUENCE [LARGE SCALE GENOMIC DNA]</scope>
</reference>
<accession>A0A2M7RAH5</accession>
<comment type="caution">
    <text evidence="2">The sequence shown here is derived from an EMBL/GenBank/DDBJ whole genome shotgun (WGS) entry which is preliminary data.</text>
</comment>
<evidence type="ECO:0000313" key="2">
    <source>
        <dbReference type="EMBL" id="PIY93788.1"/>
    </source>
</evidence>
<protein>
    <recommendedName>
        <fullName evidence="4">ABC transporter permease</fullName>
    </recommendedName>
</protein>
<evidence type="ECO:0008006" key="4">
    <source>
        <dbReference type="Google" id="ProtNLM"/>
    </source>
</evidence>
<keyword evidence="1" id="KW-0472">Membrane</keyword>
<evidence type="ECO:0000256" key="1">
    <source>
        <dbReference type="SAM" id="Phobius"/>
    </source>
</evidence>
<keyword evidence="1" id="KW-1133">Transmembrane helix</keyword>
<gene>
    <name evidence="2" type="ORF">COY67_03575</name>
</gene>
<dbReference type="Proteomes" id="UP000228689">
    <property type="component" value="Unassembled WGS sequence"/>
</dbReference>
<feature type="transmembrane region" description="Helical" evidence="1">
    <location>
        <begin position="137"/>
        <end position="159"/>
    </location>
</feature>
<feature type="transmembrane region" description="Helical" evidence="1">
    <location>
        <begin position="105"/>
        <end position="125"/>
    </location>
</feature>
<keyword evidence="1" id="KW-0812">Transmembrane</keyword>
<dbReference type="InterPro" id="IPR010540">
    <property type="entry name" value="CmpB_TMEM229"/>
</dbReference>
<organism evidence="2 3">
    <name type="scientific">Candidatus Komeilibacteria bacterium CG_4_10_14_0_8_um_filter_37_78</name>
    <dbReference type="NCBI Taxonomy" id="1974471"/>
    <lineage>
        <taxon>Bacteria</taxon>
        <taxon>Candidatus Komeiliibacteriota</taxon>
    </lineage>
</organism>
<dbReference type="AlphaFoldDB" id="A0A2M7RAH5"/>
<evidence type="ECO:0000313" key="3">
    <source>
        <dbReference type="Proteomes" id="UP000228689"/>
    </source>
</evidence>